<dbReference type="EMBL" id="CVRI01000006">
    <property type="protein sequence ID" value="CRK87899.1"/>
    <property type="molecule type" value="Genomic_DNA"/>
</dbReference>
<feature type="region of interest" description="Disordered" evidence="1">
    <location>
        <begin position="24"/>
        <end position="55"/>
    </location>
</feature>
<name>A0A1J1HJ04_9DIPT</name>
<reference evidence="2 3" key="1">
    <citation type="submission" date="2015-04" db="EMBL/GenBank/DDBJ databases">
        <authorList>
            <person name="Syromyatnikov M.Y."/>
            <person name="Popov V.N."/>
        </authorList>
    </citation>
    <scope>NUCLEOTIDE SEQUENCE [LARGE SCALE GENOMIC DNA]</scope>
</reference>
<protein>
    <submittedName>
        <fullName evidence="2">CLUMA_CG001686, isoform A</fullName>
    </submittedName>
</protein>
<feature type="compositionally biased region" description="Basic and acidic residues" evidence="1">
    <location>
        <begin position="37"/>
        <end position="54"/>
    </location>
</feature>
<organism evidence="2 3">
    <name type="scientific">Clunio marinus</name>
    <dbReference type="NCBI Taxonomy" id="568069"/>
    <lineage>
        <taxon>Eukaryota</taxon>
        <taxon>Metazoa</taxon>
        <taxon>Ecdysozoa</taxon>
        <taxon>Arthropoda</taxon>
        <taxon>Hexapoda</taxon>
        <taxon>Insecta</taxon>
        <taxon>Pterygota</taxon>
        <taxon>Neoptera</taxon>
        <taxon>Endopterygota</taxon>
        <taxon>Diptera</taxon>
        <taxon>Nematocera</taxon>
        <taxon>Chironomoidea</taxon>
        <taxon>Chironomidae</taxon>
        <taxon>Clunio</taxon>
    </lineage>
</organism>
<evidence type="ECO:0000313" key="2">
    <source>
        <dbReference type="EMBL" id="CRK87899.1"/>
    </source>
</evidence>
<evidence type="ECO:0000256" key="1">
    <source>
        <dbReference type="SAM" id="MobiDB-lite"/>
    </source>
</evidence>
<gene>
    <name evidence="2" type="ORF">CLUMA_CG001686</name>
</gene>
<keyword evidence="3" id="KW-1185">Reference proteome</keyword>
<proteinExistence type="predicted"/>
<accession>A0A1J1HJ04</accession>
<dbReference type="Proteomes" id="UP000183832">
    <property type="component" value="Unassembled WGS sequence"/>
</dbReference>
<evidence type="ECO:0000313" key="3">
    <source>
        <dbReference type="Proteomes" id="UP000183832"/>
    </source>
</evidence>
<dbReference type="AlphaFoldDB" id="A0A1J1HJ04"/>
<sequence>MNVILLLSTRKIFTTVCKRASEPPINLSSLNRTSRVGVEEEKKTQTTDQAHHTDTSACTCARLKRKRENKMVLSTSRWSKQSKLNRKS</sequence>